<accession>A0A4Y8AF39</accession>
<evidence type="ECO:0000313" key="1">
    <source>
        <dbReference type="EMBL" id="MBB3969045.1"/>
    </source>
</evidence>
<evidence type="ECO:0000313" key="2">
    <source>
        <dbReference type="EMBL" id="TEW67343.1"/>
    </source>
</evidence>
<dbReference type="RefSeq" id="WP_134335396.1">
    <property type="nucleotide sequence ID" value="NZ_BMCZ01000010.1"/>
</dbReference>
<dbReference type="AlphaFoldDB" id="A0A4Y8AF39"/>
<evidence type="ECO:0000313" key="4">
    <source>
        <dbReference type="Proteomes" id="UP000583101"/>
    </source>
</evidence>
<reference evidence="2" key="2">
    <citation type="submission" date="2019-03" db="EMBL/GenBank/DDBJ databases">
        <authorList>
            <person name="Yan Y.-Q."/>
            <person name="Du Z.-J."/>
        </authorList>
    </citation>
    <scope>NUCLEOTIDE SEQUENCE</scope>
    <source>
        <strain evidence="2">PP-F2FG21</strain>
    </source>
</reference>
<protein>
    <submittedName>
        <fullName evidence="2">Uncharacterized protein</fullName>
    </submittedName>
</protein>
<name>A0A4Y8AF39_9SPHI</name>
<keyword evidence="4" id="KW-1185">Reference proteome</keyword>
<comment type="caution">
    <text evidence="2">The sequence shown here is derived from an EMBL/GenBank/DDBJ whole genome shotgun (WGS) entry which is preliminary data.</text>
</comment>
<sequence>MLTENFDHILLFKTNANCAGDKQLLHTLLDGNPDIQCWSVDLDDEDCVLRIVSYTLSHPQIIELMNSSGYYCCELT</sequence>
<organism evidence="2 3">
    <name type="scientific">Mucilaginibacter phyllosphaerae</name>
    <dbReference type="NCBI Taxonomy" id="1812349"/>
    <lineage>
        <taxon>Bacteria</taxon>
        <taxon>Pseudomonadati</taxon>
        <taxon>Bacteroidota</taxon>
        <taxon>Sphingobacteriia</taxon>
        <taxon>Sphingobacteriales</taxon>
        <taxon>Sphingobacteriaceae</taxon>
        <taxon>Mucilaginibacter</taxon>
    </lineage>
</organism>
<dbReference type="Proteomes" id="UP000583101">
    <property type="component" value="Unassembled WGS sequence"/>
</dbReference>
<dbReference type="Proteomes" id="UP000297248">
    <property type="component" value="Unassembled WGS sequence"/>
</dbReference>
<reference evidence="1 4" key="3">
    <citation type="submission" date="2020-08" db="EMBL/GenBank/DDBJ databases">
        <title>Genomic Encyclopedia of Type Strains, Phase IV (KMG-IV): sequencing the most valuable type-strain genomes for metagenomic binning, comparative biology and taxonomic classification.</title>
        <authorList>
            <person name="Goeker M."/>
        </authorList>
    </citation>
    <scope>NUCLEOTIDE SEQUENCE [LARGE SCALE GENOMIC DNA]</scope>
    <source>
        <strain evidence="1 4">DSM 100995</strain>
    </source>
</reference>
<dbReference type="EMBL" id="JACIEG010000002">
    <property type="protein sequence ID" value="MBB3969045.1"/>
    <property type="molecule type" value="Genomic_DNA"/>
</dbReference>
<dbReference type="OrthoDB" id="1036397at2"/>
<dbReference type="EMBL" id="SNQG01000002">
    <property type="protein sequence ID" value="TEW67343.1"/>
    <property type="molecule type" value="Genomic_DNA"/>
</dbReference>
<proteinExistence type="predicted"/>
<evidence type="ECO:0000313" key="3">
    <source>
        <dbReference type="Proteomes" id="UP000297248"/>
    </source>
</evidence>
<reference evidence="2 3" key="1">
    <citation type="journal article" date="2016" name="Int. J. Syst. Evol. Microbiol.">
        <title>Proposal of Mucilaginibacter phyllosphaerae sp. nov. isolated from the phyllosphere of Galium album.</title>
        <authorList>
            <person name="Aydogan E.L."/>
            <person name="Busse H.J."/>
            <person name="Moser G."/>
            <person name="Muller C."/>
            <person name="Kampfer P."/>
            <person name="Glaeser S.P."/>
        </authorList>
    </citation>
    <scope>NUCLEOTIDE SEQUENCE [LARGE SCALE GENOMIC DNA]</scope>
    <source>
        <strain evidence="2 3">PP-F2FG21</strain>
    </source>
</reference>
<gene>
    <name evidence="2" type="ORF">E2R65_04955</name>
    <name evidence="1" type="ORF">GGR35_001637</name>
</gene>